<keyword evidence="3" id="KW-0804">Transcription</keyword>
<reference evidence="6 7" key="1">
    <citation type="submission" date="2024-06" db="EMBL/GenBank/DDBJ databases">
        <title>The Natural Products Discovery Center: Release of the First 8490 Sequenced Strains for Exploring Actinobacteria Biosynthetic Diversity.</title>
        <authorList>
            <person name="Kalkreuter E."/>
            <person name="Kautsar S.A."/>
            <person name="Yang D."/>
            <person name="Bader C.D."/>
            <person name="Teijaro C.N."/>
            <person name="Fluegel L."/>
            <person name="Davis C.M."/>
            <person name="Simpson J.R."/>
            <person name="Lauterbach L."/>
            <person name="Steele A.D."/>
            <person name="Gui C."/>
            <person name="Meng S."/>
            <person name="Li G."/>
            <person name="Viehrig K."/>
            <person name="Ye F."/>
            <person name="Su P."/>
            <person name="Kiefer A.F."/>
            <person name="Nichols A."/>
            <person name="Cepeda A.J."/>
            <person name="Yan W."/>
            <person name="Fan B."/>
            <person name="Jiang Y."/>
            <person name="Adhikari A."/>
            <person name="Zheng C.-J."/>
            <person name="Schuster L."/>
            <person name="Cowan T.M."/>
            <person name="Smanski M.J."/>
            <person name="Chevrette M.G."/>
            <person name="De Carvalho L.P.S."/>
            <person name="Shen B."/>
        </authorList>
    </citation>
    <scope>NUCLEOTIDE SEQUENCE [LARGE SCALE GENOMIC DNA]</scope>
    <source>
        <strain evidence="6 7">NPDC019708</strain>
    </source>
</reference>
<dbReference type="InterPro" id="IPR018060">
    <property type="entry name" value="HTH_AraC"/>
</dbReference>
<evidence type="ECO:0000256" key="3">
    <source>
        <dbReference type="ARBA" id="ARBA00023163"/>
    </source>
</evidence>
<organism evidence="6 7">
    <name type="scientific">Nocardia rhamnosiphila</name>
    <dbReference type="NCBI Taxonomy" id="426716"/>
    <lineage>
        <taxon>Bacteria</taxon>
        <taxon>Bacillati</taxon>
        <taxon>Actinomycetota</taxon>
        <taxon>Actinomycetes</taxon>
        <taxon>Mycobacteriales</taxon>
        <taxon>Nocardiaceae</taxon>
        <taxon>Nocardia</taxon>
    </lineage>
</organism>
<accession>A0ABV2WM24</accession>
<dbReference type="Proteomes" id="UP001550628">
    <property type="component" value="Unassembled WGS sequence"/>
</dbReference>
<dbReference type="EMBL" id="JBEYBF010000004">
    <property type="protein sequence ID" value="MEU1951936.1"/>
    <property type="molecule type" value="Genomic_DNA"/>
</dbReference>
<dbReference type="Pfam" id="PF12833">
    <property type="entry name" value="HTH_18"/>
    <property type="match status" value="1"/>
</dbReference>
<feature type="region of interest" description="Disordered" evidence="4">
    <location>
        <begin position="1"/>
        <end position="25"/>
    </location>
</feature>
<dbReference type="SMART" id="SM00342">
    <property type="entry name" value="HTH_ARAC"/>
    <property type="match status" value="1"/>
</dbReference>
<dbReference type="SUPFAM" id="SSF46689">
    <property type="entry name" value="Homeodomain-like"/>
    <property type="match status" value="1"/>
</dbReference>
<evidence type="ECO:0000256" key="4">
    <source>
        <dbReference type="SAM" id="MobiDB-lite"/>
    </source>
</evidence>
<comment type="caution">
    <text evidence="6">The sequence shown here is derived from an EMBL/GenBank/DDBJ whole genome shotgun (WGS) entry which is preliminary data.</text>
</comment>
<keyword evidence="2" id="KW-0238">DNA-binding</keyword>
<feature type="compositionally biased region" description="Low complexity" evidence="4">
    <location>
        <begin position="9"/>
        <end position="20"/>
    </location>
</feature>
<dbReference type="PROSITE" id="PS01124">
    <property type="entry name" value="HTH_ARAC_FAMILY_2"/>
    <property type="match status" value="1"/>
</dbReference>
<dbReference type="RefSeq" id="WP_356953832.1">
    <property type="nucleotide sequence ID" value="NZ_JBEYBD010000001.1"/>
</dbReference>
<dbReference type="InterPro" id="IPR009057">
    <property type="entry name" value="Homeodomain-like_sf"/>
</dbReference>
<feature type="domain" description="HTH araC/xylS-type" evidence="5">
    <location>
        <begin position="161"/>
        <end position="260"/>
    </location>
</feature>
<dbReference type="InterPro" id="IPR050204">
    <property type="entry name" value="AraC_XylS_family_regulators"/>
</dbReference>
<sequence length="274" mass="29649">MTLSPAQLPSVTTDLTETTTPAPPSLRPWLTELGRIPANRDFAVPFAHIPWATTMIVLRTERDHGSREPLVLGPRTRASYATADKPLGCLRLRLAPGATGPVLGVGAGDLTDRVVRLAELPGPAAGLAAELAELRHDELLPYLEEQLPQRIRESPTQRLHRMLLRTAVDTVSTEPTGGTVPALARALAVSERQLRNLFTAGIGVSPKHYTRIDRVRRVLAAAGTSSWSHLAAGAGYYDQSHMSAEFRSLMGVSPRSFLDGTRLPVLPCRPSRLG</sequence>
<keyword evidence="1" id="KW-0805">Transcription regulation</keyword>
<dbReference type="Gene3D" id="1.10.10.60">
    <property type="entry name" value="Homeodomain-like"/>
    <property type="match status" value="1"/>
</dbReference>
<keyword evidence="7" id="KW-1185">Reference proteome</keyword>
<evidence type="ECO:0000256" key="2">
    <source>
        <dbReference type="ARBA" id="ARBA00023125"/>
    </source>
</evidence>
<evidence type="ECO:0000259" key="5">
    <source>
        <dbReference type="PROSITE" id="PS01124"/>
    </source>
</evidence>
<dbReference type="PANTHER" id="PTHR46796">
    <property type="entry name" value="HTH-TYPE TRANSCRIPTIONAL ACTIVATOR RHAS-RELATED"/>
    <property type="match status" value="1"/>
</dbReference>
<proteinExistence type="predicted"/>
<name>A0ABV2WM24_9NOCA</name>
<evidence type="ECO:0000313" key="6">
    <source>
        <dbReference type="EMBL" id="MEU1951936.1"/>
    </source>
</evidence>
<evidence type="ECO:0000313" key="7">
    <source>
        <dbReference type="Proteomes" id="UP001550628"/>
    </source>
</evidence>
<evidence type="ECO:0000256" key="1">
    <source>
        <dbReference type="ARBA" id="ARBA00023015"/>
    </source>
</evidence>
<protein>
    <submittedName>
        <fullName evidence="6">Helix-turn-helix domain-containing protein</fullName>
    </submittedName>
</protein>
<gene>
    <name evidence="6" type="ORF">ABZ510_08725</name>
</gene>